<comment type="caution">
    <text evidence="1">The sequence shown here is derived from an EMBL/GenBank/DDBJ whole genome shotgun (WGS) entry which is preliminary data.</text>
</comment>
<gene>
    <name evidence="1" type="ORF">CO057_04235</name>
</gene>
<evidence type="ECO:0000313" key="2">
    <source>
        <dbReference type="Proteomes" id="UP000230251"/>
    </source>
</evidence>
<accession>A0A2M8ENC9</accession>
<dbReference type="InterPro" id="IPR016181">
    <property type="entry name" value="Acyl_CoA_acyltransferase"/>
</dbReference>
<evidence type="ECO:0000313" key="1">
    <source>
        <dbReference type="EMBL" id="PJC24177.1"/>
    </source>
</evidence>
<dbReference type="AlphaFoldDB" id="A0A2M8ENC9"/>
<dbReference type="EMBL" id="PFSI01000064">
    <property type="protein sequence ID" value="PJC24177.1"/>
    <property type="molecule type" value="Genomic_DNA"/>
</dbReference>
<dbReference type="Proteomes" id="UP000230251">
    <property type="component" value="Unassembled WGS sequence"/>
</dbReference>
<evidence type="ECO:0008006" key="3">
    <source>
        <dbReference type="Google" id="ProtNLM"/>
    </source>
</evidence>
<organism evidence="1 2">
    <name type="scientific">Candidatus Uhrbacteria bacterium CG_4_9_14_0_2_um_filter_41_50</name>
    <dbReference type="NCBI Taxonomy" id="1975031"/>
    <lineage>
        <taxon>Bacteria</taxon>
        <taxon>Candidatus Uhriibacteriota</taxon>
    </lineage>
</organism>
<reference evidence="2" key="1">
    <citation type="submission" date="2017-09" db="EMBL/GenBank/DDBJ databases">
        <title>Depth-based differentiation of microbial function through sediment-hosted aquifers and enrichment of novel symbionts in the deep terrestrial subsurface.</title>
        <authorList>
            <person name="Probst A.J."/>
            <person name="Ladd B."/>
            <person name="Jarett J.K."/>
            <person name="Geller-Mcgrath D.E."/>
            <person name="Sieber C.M.K."/>
            <person name="Emerson J.B."/>
            <person name="Anantharaman K."/>
            <person name="Thomas B.C."/>
            <person name="Malmstrom R."/>
            <person name="Stieglmeier M."/>
            <person name="Klingl A."/>
            <person name="Woyke T."/>
            <person name="Ryan C.M."/>
            <person name="Banfield J.F."/>
        </authorList>
    </citation>
    <scope>NUCLEOTIDE SEQUENCE [LARGE SCALE GENOMIC DNA]</scope>
</reference>
<dbReference type="SUPFAM" id="SSF55729">
    <property type="entry name" value="Acyl-CoA N-acyltransferases (Nat)"/>
    <property type="match status" value="1"/>
</dbReference>
<dbReference type="Gene3D" id="3.40.630.30">
    <property type="match status" value="1"/>
</dbReference>
<proteinExistence type="predicted"/>
<protein>
    <recommendedName>
        <fullName evidence="3">N-acetyltransferase domain-containing protein</fullName>
    </recommendedName>
</protein>
<name>A0A2M8ENC9_9BACT</name>
<sequence>MGLEKVSLRGRRFSIQFFSIMQEFGGVIPWLDGMDEMRFATDGHWFQDAMRSRFGGEVTPYQFVADDDASTFVGGILHFDKAPERMRDCQNLALAEYLEAKGVNFISCLQVRDPMQGRGLGSAMTRRAIDVIIKKHGPVWGVVSNPKLLPWYVALGANTPSPPDNRDSLWIVDWSHSAR</sequence>